<organism evidence="12">
    <name type="scientific">Culicoides sonorensis</name>
    <name type="common">Biting midge</name>
    <dbReference type="NCBI Taxonomy" id="179676"/>
    <lineage>
        <taxon>Eukaryota</taxon>
        <taxon>Metazoa</taxon>
        <taxon>Ecdysozoa</taxon>
        <taxon>Arthropoda</taxon>
        <taxon>Hexapoda</taxon>
        <taxon>Insecta</taxon>
        <taxon>Pterygota</taxon>
        <taxon>Neoptera</taxon>
        <taxon>Endopterygota</taxon>
        <taxon>Diptera</taxon>
        <taxon>Nematocera</taxon>
        <taxon>Chironomoidea</taxon>
        <taxon>Ceratopogonidae</taxon>
        <taxon>Ceratopogoninae</taxon>
        <taxon>Culicoides</taxon>
        <taxon>Monoculicoides</taxon>
    </lineage>
</organism>
<feature type="compositionally biased region" description="Low complexity" evidence="9">
    <location>
        <begin position="740"/>
        <end position="750"/>
    </location>
</feature>
<dbReference type="InterPro" id="IPR038603">
    <property type="entry name" value="Znf_FCS_sf"/>
</dbReference>
<dbReference type="GO" id="GO:0003677">
    <property type="term" value="F:DNA binding"/>
    <property type="evidence" value="ECO:0007669"/>
    <property type="project" value="UniProtKB-KW"/>
</dbReference>
<dbReference type="VEuPathDB" id="VectorBase:CSON005653"/>
<dbReference type="PROSITE" id="PS51024">
    <property type="entry name" value="ZF_FCS"/>
    <property type="match status" value="1"/>
</dbReference>
<protein>
    <submittedName>
        <fullName evidence="12">CSON005653 protein</fullName>
    </submittedName>
</protein>
<evidence type="ECO:0000256" key="3">
    <source>
        <dbReference type="ARBA" id="ARBA00022771"/>
    </source>
</evidence>
<evidence type="ECO:0000313" key="13">
    <source>
        <dbReference type="EMBL" id="SSX17900.1"/>
    </source>
</evidence>
<keyword evidence="5" id="KW-0238">DNA-binding</keyword>
<dbReference type="AlphaFoldDB" id="A0A336JXW9"/>
<evidence type="ECO:0000256" key="8">
    <source>
        <dbReference type="SAM" id="Coils"/>
    </source>
</evidence>
<feature type="region of interest" description="Disordered" evidence="9">
    <location>
        <begin position="650"/>
        <end position="720"/>
    </location>
</feature>
<dbReference type="SUPFAM" id="SSF47769">
    <property type="entry name" value="SAM/Pointed domain"/>
    <property type="match status" value="1"/>
</dbReference>
<dbReference type="OMA" id="YPNSIYP"/>
<gene>
    <name evidence="12" type="primary">CSON005653</name>
</gene>
<dbReference type="GO" id="GO:0008270">
    <property type="term" value="F:zinc ion binding"/>
    <property type="evidence" value="ECO:0007669"/>
    <property type="project" value="UniProtKB-KW"/>
</dbReference>
<feature type="region of interest" description="Disordered" evidence="9">
    <location>
        <begin position="332"/>
        <end position="378"/>
    </location>
</feature>
<feature type="domain" description="SAM" evidence="10">
    <location>
        <begin position="934"/>
        <end position="998"/>
    </location>
</feature>
<evidence type="ECO:0000259" key="10">
    <source>
        <dbReference type="PROSITE" id="PS50105"/>
    </source>
</evidence>
<evidence type="ECO:0000256" key="9">
    <source>
        <dbReference type="SAM" id="MobiDB-lite"/>
    </source>
</evidence>
<sequence length="1015" mass="110950">MNDVKTQLLDVSHQQMQVLEGQAQGQHQVPTSISLNQQGTTTINTLSPLQTMSGQEWQNRVQVLPQTIQNTPYLQQLYTGQPVVMTGIPGLAGQQQIQLIAASGKTFQGSPMGTQQMITTNSQGKQVIGSTGAFSSTYTLPTIPSSQSQTLVLSPFNMIPNQQGQNVIPSINTTQNNTKQINTQEQMQKQLVTSQKLIKNSQQNNVNQNTPQGQHCVQVPSAIQTTQLLSPLQQTNTHNMQFTTPWIQGTCQMPFWTANGLQSQIIPPNSILIRGTNPDGTQGMFIQQAQNPQQTVQPQTQNQTITQLQCGISQQNQQKSVRNITESGAKHLTRTPLLPQGSSPSIRPASSVSTQTAQNSGILTPKTGKVRTSKQTVRPSVPIMKQDLSQAKIGHNSQIQQVVTSAGNKMVVMSTGIGINTSSLAQIQSNNNTQIINAEKQQQQQIQMHYQQQQYNKNHQALLQQHQQQQQQQQQAMQQQFALQIQNQTPQQVSQTNIGQFQLNTSQSQPLVQNTFIQGQAQSQTQGLVLQGQQMLIQNQNGQPTITMTPNHLISHQVASSNMSQQMNIQPKPVSSSPATTAQFEKLPISSTSSSSNIMNSLSQGINSAQQNLIGQVNSPQNPIQPPQNPLIAMTNLSTSPLTLNSTNLQVHKESDEKRNSSSASVPSQNIQNSNTKNTVVNGETYSTTLNLSSSSHVSSPSKRSFTPQKPSEEKSESLSAIIGSSESFELESAENRSIVSTTTPVTPVSQSNITTTKTENSLSPLISTSAHSITTLNGLSPVGVSVSSKNEKDLPKAMVKPSVLTHVIEGFVIQESQEPFPVNRQRYSDRDEQDDEPPKKKPLIDPVSESSHNADKLACANCGKLELKTKLKRKRYCSINCSKLVKSEENNDCSVEEKKNMSSSLESCKSSENITNNEESQLKTDTNNPIGKWTAKEVCKFIAEVLGTDEYNEDFTTQEIDGSALILLKEKHLVNAMGMKLGPALKIVAKVQTLLSLDTEISPQQNSSTAPSQQ</sequence>
<keyword evidence="3 7" id="KW-0863">Zinc-finger</keyword>
<accession>A0A336JXW9</accession>
<dbReference type="InterPro" id="IPR013761">
    <property type="entry name" value="SAM/pointed_sf"/>
</dbReference>
<dbReference type="EMBL" id="UFQT01000021">
    <property type="protein sequence ID" value="SSX17900.1"/>
    <property type="molecule type" value="Genomic_DNA"/>
</dbReference>
<feature type="domain" description="FCS-type" evidence="11">
    <location>
        <begin position="851"/>
        <end position="884"/>
    </location>
</feature>
<dbReference type="EMBL" id="UFQS01000021">
    <property type="protein sequence ID" value="SSW97514.1"/>
    <property type="molecule type" value="Genomic_DNA"/>
</dbReference>
<evidence type="ECO:0000313" key="12">
    <source>
        <dbReference type="EMBL" id="SSW97514.1"/>
    </source>
</evidence>
<feature type="compositionally biased region" description="Low complexity" evidence="9">
    <location>
        <begin position="342"/>
        <end position="353"/>
    </location>
</feature>
<dbReference type="Gene3D" id="3.30.60.160">
    <property type="match status" value="1"/>
</dbReference>
<dbReference type="GO" id="GO:0005634">
    <property type="term" value="C:nucleus"/>
    <property type="evidence" value="ECO:0007669"/>
    <property type="project" value="UniProtKB-SubCell"/>
</dbReference>
<name>A0A336JXW9_CULSO</name>
<dbReference type="PROSITE" id="PS50105">
    <property type="entry name" value="SAM_DOMAIN"/>
    <property type="match status" value="1"/>
</dbReference>
<keyword evidence="8" id="KW-0175">Coiled coil</keyword>
<feature type="region of interest" description="Disordered" evidence="9">
    <location>
        <begin position="905"/>
        <end position="927"/>
    </location>
</feature>
<evidence type="ECO:0000256" key="7">
    <source>
        <dbReference type="PROSITE-ProRule" id="PRU00367"/>
    </source>
</evidence>
<evidence type="ECO:0000256" key="6">
    <source>
        <dbReference type="ARBA" id="ARBA00023242"/>
    </source>
</evidence>
<feature type="compositionally biased region" description="Polar residues" evidence="9">
    <location>
        <begin position="913"/>
        <end position="927"/>
    </location>
</feature>
<feature type="region of interest" description="Disordered" evidence="9">
    <location>
        <begin position="820"/>
        <end position="851"/>
    </location>
</feature>
<evidence type="ECO:0000256" key="1">
    <source>
        <dbReference type="ARBA" id="ARBA00004123"/>
    </source>
</evidence>
<keyword evidence="4" id="KW-0862">Zinc</keyword>
<reference evidence="13" key="2">
    <citation type="submission" date="2018-07" db="EMBL/GenBank/DDBJ databases">
        <authorList>
            <person name="Quirk P.G."/>
            <person name="Krulwich T.A."/>
        </authorList>
    </citation>
    <scope>NUCLEOTIDE SEQUENCE</scope>
</reference>
<feature type="region of interest" description="Disordered" evidence="9">
    <location>
        <begin position="733"/>
        <end position="758"/>
    </location>
</feature>
<evidence type="ECO:0000259" key="11">
    <source>
        <dbReference type="PROSITE" id="PS51024"/>
    </source>
</evidence>
<feature type="coiled-coil region" evidence="8">
    <location>
        <begin position="452"/>
        <end position="479"/>
    </location>
</feature>
<evidence type="ECO:0000256" key="4">
    <source>
        <dbReference type="ARBA" id="ARBA00022833"/>
    </source>
</evidence>
<dbReference type="InterPro" id="IPR001660">
    <property type="entry name" value="SAM"/>
</dbReference>
<feature type="compositionally biased region" description="Polar residues" evidence="9">
    <location>
        <begin position="661"/>
        <end position="692"/>
    </location>
</feature>
<evidence type="ECO:0000256" key="2">
    <source>
        <dbReference type="ARBA" id="ARBA00022723"/>
    </source>
</evidence>
<feature type="compositionally biased region" description="Basic and acidic residues" evidence="9">
    <location>
        <begin position="827"/>
        <end position="844"/>
    </location>
</feature>
<reference evidence="12" key="1">
    <citation type="submission" date="2018-04" db="EMBL/GenBank/DDBJ databases">
        <authorList>
            <person name="Go L.Y."/>
            <person name="Mitchell J.A."/>
        </authorList>
    </citation>
    <scope>NUCLEOTIDE SEQUENCE</scope>
    <source>
        <tissue evidence="12">Whole organism</tissue>
    </source>
</reference>
<comment type="subcellular location">
    <subcellularLocation>
        <location evidence="1">Nucleus</location>
    </subcellularLocation>
</comment>
<evidence type="ECO:0000256" key="5">
    <source>
        <dbReference type="ARBA" id="ARBA00023125"/>
    </source>
</evidence>
<keyword evidence="6" id="KW-0539">Nucleus</keyword>
<dbReference type="Gene3D" id="1.10.150.50">
    <property type="entry name" value="Transcription Factor, Ets-1"/>
    <property type="match status" value="1"/>
</dbReference>
<feature type="compositionally biased region" description="Basic and acidic residues" evidence="9">
    <location>
        <begin position="651"/>
        <end position="660"/>
    </location>
</feature>
<proteinExistence type="predicted"/>
<feature type="compositionally biased region" description="Low complexity" evidence="9">
    <location>
        <begin position="693"/>
        <end position="705"/>
    </location>
</feature>
<dbReference type="InterPro" id="IPR012313">
    <property type="entry name" value="Znf_FCS"/>
</dbReference>
<keyword evidence="2" id="KW-0479">Metal-binding</keyword>
<dbReference type="SMART" id="SM00454">
    <property type="entry name" value="SAM"/>
    <property type="match status" value="1"/>
</dbReference>
<dbReference type="Pfam" id="PF07647">
    <property type="entry name" value="SAM_2"/>
    <property type="match status" value="1"/>
</dbReference>